<dbReference type="Gene3D" id="3.60.40.10">
    <property type="entry name" value="PPM-type phosphatase domain"/>
    <property type="match status" value="1"/>
</dbReference>
<dbReference type="PROSITE" id="PS51746">
    <property type="entry name" value="PPM_2"/>
    <property type="match status" value="1"/>
</dbReference>
<dbReference type="Pfam" id="PF19732">
    <property type="entry name" value="SpoIIE_N"/>
    <property type="match status" value="1"/>
</dbReference>
<proteinExistence type="predicted"/>
<feature type="transmembrane region" description="Helical" evidence="2">
    <location>
        <begin position="166"/>
        <end position="186"/>
    </location>
</feature>
<dbReference type="PANTHER" id="PTHR43156:SF2">
    <property type="entry name" value="STAGE II SPORULATION PROTEIN E"/>
    <property type="match status" value="1"/>
</dbReference>
<keyword evidence="2" id="KW-1133">Transmembrane helix</keyword>
<dbReference type="Proteomes" id="UP000238415">
    <property type="component" value="Unassembled WGS sequence"/>
</dbReference>
<organism evidence="4 5">
    <name type="scientific">Neomoorella humiferrea</name>
    <dbReference type="NCBI Taxonomy" id="676965"/>
    <lineage>
        <taxon>Bacteria</taxon>
        <taxon>Bacillati</taxon>
        <taxon>Bacillota</taxon>
        <taxon>Clostridia</taxon>
        <taxon>Neomoorellales</taxon>
        <taxon>Neomoorellaceae</taxon>
        <taxon>Neomoorella</taxon>
    </lineage>
</organism>
<keyword evidence="5" id="KW-1185">Reference proteome</keyword>
<feature type="transmembrane region" description="Helical" evidence="2">
    <location>
        <begin position="107"/>
        <end position="127"/>
    </location>
</feature>
<evidence type="ECO:0000259" key="3">
    <source>
        <dbReference type="PROSITE" id="PS51746"/>
    </source>
</evidence>
<feature type="transmembrane region" description="Helical" evidence="2">
    <location>
        <begin position="26"/>
        <end position="55"/>
    </location>
</feature>
<dbReference type="InterPro" id="IPR036457">
    <property type="entry name" value="PPM-type-like_dom_sf"/>
</dbReference>
<keyword evidence="1 4" id="KW-0378">Hydrolase</keyword>
<feature type="transmembrane region" description="Helical" evidence="2">
    <location>
        <begin position="83"/>
        <end position="102"/>
    </location>
</feature>
<dbReference type="Pfam" id="PF07228">
    <property type="entry name" value="SpoIIE"/>
    <property type="match status" value="1"/>
</dbReference>
<feature type="transmembrane region" description="Helical" evidence="2">
    <location>
        <begin position="198"/>
        <end position="220"/>
    </location>
</feature>
<dbReference type="RefSeq" id="WP_106005035.1">
    <property type="nucleotide sequence ID" value="NZ_CP136419.1"/>
</dbReference>
<evidence type="ECO:0000313" key="5">
    <source>
        <dbReference type="Proteomes" id="UP000238415"/>
    </source>
</evidence>
<feature type="transmembrane region" description="Helical" evidence="2">
    <location>
        <begin position="227"/>
        <end position="246"/>
    </location>
</feature>
<keyword evidence="2" id="KW-0472">Membrane</keyword>
<dbReference type="SMART" id="SM00332">
    <property type="entry name" value="PP2Cc"/>
    <property type="match status" value="1"/>
</dbReference>
<feature type="domain" description="PPM-type phosphatase" evidence="3">
    <location>
        <begin position="459"/>
        <end position="669"/>
    </location>
</feature>
<dbReference type="SUPFAM" id="SSF81606">
    <property type="entry name" value="PP2C-like"/>
    <property type="match status" value="1"/>
</dbReference>
<evidence type="ECO:0000256" key="2">
    <source>
        <dbReference type="SAM" id="Phobius"/>
    </source>
</evidence>
<keyword evidence="2" id="KW-0812">Transmembrane</keyword>
<dbReference type="InterPro" id="IPR052016">
    <property type="entry name" value="Bact_Sigma-Reg"/>
</dbReference>
<dbReference type="AlphaFoldDB" id="A0A2T0AUB0"/>
<sequence length="674" mass="71763">MSERAGVQFYRKEIELTGAVRLGLDLLFLCTVFFQARGALLGEIFPFGPAAVVAVAGRRPRLLWPAVAIATTGAWFGNPGTIYTSAFLYLLLGVIFSIYPVLRKAGVLTQGTVAPAAVILVKGLSLTFSQPSFYGWVQIIFEALLSWGLSCAFLHAAVTSRHEERYLGVGLFLLGVLLGFQGLHLFDLSLQGTISRYIILLAALAGGPGAGAAAGAAVGFLPSLAQIVPPALAGLLAFAGLIAGSLKTMGKVGVVGGFLLAHLLLANYFLGQDNVLTALKEGVVVALALMMTPSTLINNIERYFAPPAIVPAGSSGYGRHEALKTALKGMARSLKFTGFAESPEVTVRQVAGATCRGCPAGKVCWELEGMQMLTLLQDLLQKGDHGTLTSADIPEWLASRCGRTRELLAALTHEAVKLKGLAAENALADWLANTFDTLASLITTGVEEGEAEEQRLKLVVGTATIPRYQADVCGDTFMSAKLEAEKQLLVLADGMGAGREAAEMSATTVELVRDLLAAGFPPDKTLQALNMILLLRATREAFTTCDVALINCCTGAAEFYKLGACPTFILRDGTVKTCGSPSLPAGILEEIRIEPVYEELQEGDLLVMVSDGVLEAHREINEKEKWLVKALQRAGEGRPQEIADRLLKQARALANGRPRDDMAIIVARIERIGV</sequence>
<feature type="transmembrane region" description="Helical" evidence="2">
    <location>
        <begin position="133"/>
        <end position="154"/>
    </location>
</feature>
<dbReference type="EMBL" id="PVXM01000015">
    <property type="protein sequence ID" value="PRR73907.1"/>
    <property type="molecule type" value="Genomic_DNA"/>
</dbReference>
<dbReference type="EC" id="3.1.3.16" evidence="4"/>
<dbReference type="InterPro" id="IPR001932">
    <property type="entry name" value="PPM-type_phosphatase-like_dom"/>
</dbReference>
<name>A0A2T0AUB0_9FIRM</name>
<accession>A0A2T0AUB0</accession>
<reference evidence="4 5" key="1">
    <citation type="submission" date="2018-03" db="EMBL/GenBank/DDBJ databases">
        <title>Genome sequence of Moorella humiferrea DSM 23265.</title>
        <authorList>
            <person name="Poehlein A."/>
            <person name="Daniel R."/>
        </authorList>
    </citation>
    <scope>NUCLEOTIDE SEQUENCE [LARGE SCALE GENOMIC DNA]</scope>
    <source>
        <strain evidence="4 5">DSM 23265</strain>
    </source>
</reference>
<feature type="transmembrane region" description="Helical" evidence="2">
    <location>
        <begin position="252"/>
        <end position="270"/>
    </location>
</feature>
<dbReference type="PANTHER" id="PTHR43156">
    <property type="entry name" value="STAGE II SPORULATION PROTEIN E-RELATED"/>
    <property type="match status" value="1"/>
</dbReference>
<evidence type="ECO:0000313" key="4">
    <source>
        <dbReference type="EMBL" id="PRR73907.1"/>
    </source>
</evidence>
<dbReference type="GO" id="GO:0004722">
    <property type="term" value="F:protein serine/threonine phosphatase activity"/>
    <property type="evidence" value="ECO:0007669"/>
    <property type="project" value="UniProtKB-EC"/>
</dbReference>
<dbReference type="InterPro" id="IPR045768">
    <property type="entry name" value="SpoIIE_N"/>
</dbReference>
<comment type="caution">
    <text evidence="4">The sequence shown here is derived from an EMBL/GenBank/DDBJ whole genome shotgun (WGS) entry which is preliminary data.</text>
</comment>
<gene>
    <name evidence="4" type="primary">spoIIE</name>
    <name evidence="4" type="ORF">MOHU_10490</name>
</gene>
<protein>
    <submittedName>
        <fullName evidence="4">Stage II sporulation protein E</fullName>
        <ecNumber evidence="4">3.1.3.16</ecNumber>
    </submittedName>
</protein>
<dbReference type="SMART" id="SM00331">
    <property type="entry name" value="PP2C_SIG"/>
    <property type="match status" value="1"/>
</dbReference>
<dbReference type="OrthoDB" id="9763774at2"/>
<evidence type="ECO:0000256" key="1">
    <source>
        <dbReference type="ARBA" id="ARBA00022801"/>
    </source>
</evidence>